<dbReference type="FunFam" id="1.10.1580.10:FF:000002">
    <property type="entry name" value="Guanine nucleotide-binding protein-like 3 (nucleolar)-like"/>
    <property type="match status" value="1"/>
</dbReference>
<sequence length="577" mass="64378">MAKKQSKRTPARQKYKVAKKVRAHHKKLRKEERSKKKGKEPLTIPNSYPYKHELMEEIEQQKRDEEEKKREQRAKRKEERKKTKLDSLGALSDDARRRESKFNDEAAEVEDGEVSDKGILNESSRKAYIREFRKVVDASDIVLQVLDARDPLGCRCHQAERMIMEAGGGSKRIVLILNKVDLVPKDVTQKWLSYLRNDYPTVAFRATTQSQKNVSQAKSSAVNANEIHTSNALGADALMQLLKNYTRNRGMKTACTVGIIGYPNVGKSSLINSLKRSRAVTVGATPGVTKGLQEVHLDKHIRLIDSPGIVFATGKTNALVLRNCIKVENLEDPIGPVEFILERCGHEVLMAAYAIPTFDGVTECLALVAKKRGKVRKSGSFDLAAAARIVLQDWNGGKIGFYTIPPSARRKSIHRTKLVAAWGKEFDLKKVVSSEAIEMETKASATESDRVYAKATATETDGMLDEDPFADTVTEEAENDEEMEVEDEDSASDGDEKDDLPEYKTVDPKTKKNRDGADKGWEQKGSAINPQVNKDLKKKQKALKKKRKNAGQVAMAVDAGAEDAYDFSVLDDENMAL</sequence>
<gene>
    <name evidence="8" type="ORF">NDN08_003947</name>
</gene>
<feature type="compositionally biased region" description="Acidic residues" evidence="6">
    <location>
        <begin position="473"/>
        <end position="499"/>
    </location>
</feature>
<dbReference type="InterPro" id="IPR006073">
    <property type="entry name" value="GTP-bd"/>
</dbReference>
<feature type="domain" description="CP-type G" evidence="7">
    <location>
        <begin position="129"/>
        <end position="312"/>
    </location>
</feature>
<name>A0AAV8UJV5_9RHOD</name>
<dbReference type="InterPro" id="IPR050755">
    <property type="entry name" value="TRAFAC_YlqF/YawG_RiboMat"/>
</dbReference>
<dbReference type="PRINTS" id="PR00326">
    <property type="entry name" value="GTP1OBG"/>
</dbReference>
<dbReference type="Pfam" id="PF01926">
    <property type="entry name" value="MMR_HSR1"/>
    <property type="match status" value="1"/>
</dbReference>
<keyword evidence="5" id="KW-0539">Nucleus</keyword>
<comment type="subcellular location">
    <subcellularLocation>
        <location evidence="1">Nucleus</location>
    </subcellularLocation>
</comment>
<keyword evidence="9" id="KW-1185">Reference proteome</keyword>
<dbReference type="PANTHER" id="PTHR11089:SF30">
    <property type="entry name" value="GUANINE NUCLEOTIDE-BINDING PROTEIN-LIKE 3 HOMOLOG"/>
    <property type="match status" value="1"/>
</dbReference>
<proteinExistence type="predicted"/>
<feature type="region of interest" description="Disordered" evidence="6">
    <location>
        <begin position="473"/>
        <end position="552"/>
    </location>
</feature>
<evidence type="ECO:0000313" key="8">
    <source>
        <dbReference type="EMBL" id="KAJ8901741.1"/>
    </source>
</evidence>
<dbReference type="FunFam" id="3.40.50.300:FF:000493">
    <property type="entry name" value="Guanine nucleotide-binding protein-like 3-like protein"/>
    <property type="match status" value="1"/>
</dbReference>
<evidence type="ECO:0000313" key="9">
    <source>
        <dbReference type="Proteomes" id="UP001157974"/>
    </source>
</evidence>
<dbReference type="PANTHER" id="PTHR11089">
    <property type="entry name" value="GTP-BINDING PROTEIN-RELATED"/>
    <property type="match status" value="1"/>
</dbReference>
<dbReference type="GO" id="GO:0005525">
    <property type="term" value="F:GTP binding"/>
    <property type="evidence" value="ECO:0007669"/>
    <property type="project" value="UniProtKB-KW"/>
</dbReference>
<evidence type="ECO:0000256" key="3">
    <source>
        <dbReference type="ARBA" id="ARBA00023054"/>
    </source>
</evidence>
<feature type="region of interest" description="Disordered" evidence="6">
    <location>
        <begin position="1"/>
        <end position="108"/>
    </location>
</feature>
<dbReference type="InterPro" id="IPR027417">
    <property type="entry name" value="P-loop_NTPase"/>
</dbReference>
<reference evidence="8 9" key="1">
    <citation type="journal article" date="2023" name="Nat. Commun.">
        <title>Origin of minicircular mitochondrial genomes in red algae.</title>
        <authorList>
            <person name="Lee Y."/>
            <person name="Cho C.H."/>
            <person name="Lee Y.M."/>
            <person name="Park S.I."/>
            <person name="Yang J.H."/>
            <person name="West J.A."/>
            <person name="Bhattacharya D."/>
            <person name="Yoon H.S."/>
        </authorList>
    </citation>
    <scope>NUCLEOTIDE SEQUENCE [LARGE SCALE GENOMIC DNA]</scope>
    <source>
        <strain evidence="8 9">CCMP1338</strain>
        <tissue evidence="8">Whole cell</tissue>
    </source>
</reference>
<dbReference type="Proteomes" id="UP001157974">
    <property type="component" value="Unassembled WGS sequence"/>
</dbReference>
<evidence type="ECO:0000256" key="6">
    <source>
        <dbReference type="SAM" id="MobiDB-lite"/>
    </source>
</evidence>
<dbReference type="InterPro" id="IPR030378">
    <property type="entry name" value="G_CP_dom"/>
</dbReference>
<dbReference type="Gene3D" id="3.40.50.300">
    <property type="entry name" value="P-loop containing nucleotide triphosphate hydrolases"/>
    <property type="match status" value="1"/>
</dbReference>
<dbReference type="GO" id="GO:0005730">
    <property type="term" value="C:nucleolus"/>
    <property type="evidence" value="ECO:0007669"/>
    <property type="project" value="TreeGrafter"/>
</dbReference>
<evidence type="ECO:0000256" key="5">
    <source>
        <dbReference type="ARBA" id="ARBA00023242"/>
    </source>
</evidence>
<organism evidence="8 9">
    <name type="scientific">Rhodosorus marinus</name>
    <dbReference type="NCBI Taxonomy" id="101924"/>
    <lineage>
        <taxon>Eukaryota</taxon>
        <taxon>Rhodophyta</taxon>
        <taxon>Stylonematophyceae</taxon>
        <taxon>Stylonematales</taxon>
        <taxon>Stylonemataceae</taxon>
        <taxon>Rhodosorus</taxon>
    </lineage>
</organism>
<keyword evidence="3" id="KW-0175">Coiled coil</keyword>
<dbReference type="InterPro" id="IPR014813">
    <property type="entry name" value="Gnl3_N_dom"/>
</dbReference>
<dbReference type="Gene3D" id="1.10.1580.10">
    <property type="match status" value="1"/>
</dbReference>
<feature type="compositionally biased region" description="Basic and acidic residues" evidence="6">
    <location>
        <begin position="500"/>
        <end position="522"/>
    </location>
</feature>
<dbReference type="Pfam" id="PF08701">
    <property type="entry name" value="GN3L_Grn1"/>
    <property type="match status" value="1"/>
</dbReference>
<dbReference type="AlphaFoldDB" id="A0AAV8UJV5"/>
<feature type="compositionally biased region" description="Basic residues" evidence="6">
    <location>
        <begin position="536"/>
        <end position="549"/>
    </location>
</feature>
<feature type="compositionally biased region" description="Basic residues" evidence="6">
    <location>
        <begin position="1"/>
        <end position="28"/>
    </location>
</feature>
<evidence type="ECO:0000256" key="4">
    <source>
        <dbReference type="ARBA" id="ARBA00023134"/>
    </source>
</evidence>
<comment type="caution">
    <text evidence="8">The sequence shown here is derived from an EMBL/GenBank/DDBJ whole genome shotgun (WGS) entry which is preliminary data.</text>
</comment>
<dbReference type="EMBL" id="JAMWBK010000010">
    <property type="protein sequence ID" value="KAJ8901741.1"/>
    <property type="molecule type" value="Genomic_DNA"/>
</dbReference>
<evidence type="ECO:0000259" key="7">
    <source>
        <dbReference type="PROSITE" id="PS51721"/>
    </source>
</evidence>
<dbReference type="CDD" id="cd04178">
    <property type="entry name" value="Nucleostemin_like"/>
    <property type="match status" value="1"/>
</dbReference>
<feature type="compositionally biased region" description="Basic and acidic residues" evidence="6">
    <location>
        <begin position="50"/>
        <end position="85"/>
    </location>
</feature>
<dbReference type="SUPFAM" id="SSF52540">
    <property type="entry name" value="P-loop containing nucleoside triphosphate hydrolases"/>
    <property type="match status" value="1"/>
</dbReference>
<accession>A0AAV8UJV5</accession>
<keyword evidence="2" id="KW-0547">Nucleotide-binding</keyword>
<feature type="compositionally biased region" description="Basic and acidic residues" evidence="6">
    <location>
        <begin position="93"/>
        <end position="104"/>
    </location>
</feature>
<protein>
    <recommendedName>
        <fullName evidence="7">CP-type G domain-containing protein</fullName>
    </recommendedName>
</protein>
<dbReference type="PROSITE" id="PS51721">
    <property type="entry name" value="G_CP"/>
    <property type="match status" value="1"/>
</dbReference>
<dbReference type="InterPro" id="IPR023179">
    <property type="entry name" value="GTP-bd_ortho_bundle_sf"/>
</dbReference>
<evidence type="ECO:0000256" key="2">
    <source>
        <dbReference type="ARBA" id="ARBA00022741"/>
    </source>
</evidence>
<keyword evidence="4" id="KW-0342">GTP-binding</keyword>
<evidence type="ECO:0000256" key="1">
    <source>
        <dbReference type="ARBA" id="ARBA00004123"/>
    </source>
</evidence>